<dbReference type="Gene3D" id="3.30.390.30">
    <property type="match status" value="1"/>
</dbReference>
<dbReference type="SUPFAM" id="SSF51905">
    <property type="entry name" value="FAD/NAD(P)-binding domain"/>
    <property type="match status" value="1"/>
</dbReference>
<feature type="domain" description="Pyridine nucleotide-disulphide oxidoreductase dimerisation" evidence="2">
    <location>
        <begin position="219"/>
        <end position="327"/>
    </location>
</feature>
<dbReference type="InterPro" id="IPR016156">
    <property type="entry name" value="FAD/NAD-linked_Rdtase_dimer_sf"/>
</dbReference>
<organism evidence="3 4">
    <name type="scientific">Tanacetum coccineum</name>
    <dbReference type="NCBI Taxonomy" id="301880"/>
    <lineage>
        <taxon>Eukaryota</taxon>
        <taxon>Viridiplantae</taxon>
        <taxon>Streptophyta</taxon>
        <taxon>Embryophyta</taxon>
        <taxon>Tracheophyta</taxon>
        <taxon>Spermatophyta</taxon>
        <taxon>Magnoliopsida</taxon>
        <taxon>eudicotyledons</taxon>
        <taxon>Gunneridae</taxon>
        <taxon>Pentapetalae</taxon>
        <taxon>asterids</taxon>
        <taxon>campanulids</taxon>
        <taxon>Asterales</taxon>
        <taxon>Asteraceae</taxon>
        <taxon>Asteroideae</taxon>
        <taxon>Anthemideae</taxon>
        <taxon>Anthemidinae</taxon>
        <taxon>Tanacetum</taxon>
    </lineage>
</organism>
<sequence>MSRKGSRTSKRVDPEEVVIPVFKDSPPLLALALLHSSHMYHEAIHKFANHGVKCASVEVDLAAMMAQKDKAVYNLTKGVETLFKKNKVDYVKGAGKFLSPTEISVDTIEGENIVVKGKNIIIATGSDVKGLPVFVTIDESLIGDGVCLARLVQAGVETDKIGETSIREFSTNVKVFTRIGDVITWSYVSHRAETMMDLAWLNSFRKRRARGLMTRFLGVVYTLPEVASVEKGGTGEGIIVWLIECGKFSNVGVTAGLCLLMKRERTCEGLCRERTDIRILGVHIMSSNAGELIHEAALALTYDASSEDIARTCHAHPTLSEALKEAAMATYDKTITYIDVY</sequence>
<evidence type="ECO:0000259" key="2">
    <source>
        <dbReference type="Pfam" id="PF02852"/>
    </source>
</evidence>
<keyword evidence="4" id="KW-1185">Reference proteome</keyword>
<dbReference type="Gene3D" id="3.50.50.60">
    <property type="entry name" value="FAD/NAD(P)-binding domain"/>
    <property type="match status" value="1"/>
</dbReference>
<dbReference type="InterPro" id="IPR036188">
    <property type="entry name" value="FAD/NAD-bd_sf"/>
</dbReference>
<dbReference type="PANTHER" id="PTHR22912:SF223">
    <property type="entry name" value="DIHYDROLIPOYL DEHYDROGENASE 1, MITOCHONDRIAL"/>
    <property type="match status" value="1"/>
</dbReference>
<keyword evidence="1" id="KW-0520">NAD</keyword>
<dbReference type="SUPFAM" id="SSF55424">
    <property type="entry name" value="FAD/NAD-linked reductases, dimerisation (C-terminal) domain"/>
    <property type="match status" value="1"/>
</dbReference>
<evidence type="ECO:0000313" key="4">
    <source>
        <dbReference type="Proteomes" id="UP001151760"/>
    </source>
</evidence>
<reference evidence="3" key="2">
    <citation type="submission" date="2022-01" db="EMBL/GenBank/DDBJ databases">
        <authorList>
            <person name="Yamashiro T."/>
            <person name="Shiraishi A."/>
            <person name="Satake H."/>
            <person name="Nakayama K."/>
        </authorList>
    </citation>
    <scope>NUCLEOTIDE SEQUENCE</scope>
</reference>
<reference evidence="3" key="1">
    <citation type="journal article" date="2022" name="Int. J. Mol. Sci.">
        <title>Draft Genome of Tanacetum Coccineum: Genomic Comparison of Closely Related Tanacetum-Family Plants.</title>
        <authorList>
            <person name="Yamashiro T."/>
            <person name="Shiraishi A."/>
            <person name="Nakayama K."/>
            <person name="Satake H."/>
        </authorList>
    </citation>
    <scope>NUCLEOTIDE SEQUENCE</scope>
</reference>
<dbReference type="InterPro" id="IPR004099">
    <property type="entry name" value="Pyr_nucl-diS_OxRdtase_dimer"/>
</dbReference>
<dbReference type="Proteomes" id="UP001151760">
    <property type="component" value="Unassembled WGS sequence"/>
</dbReference>
<dbReference type="Pfam" id="PF02852">
    <property type="entry name" value="Pyr_redox_dim"/>
    <property type="match status" value="1"/>
</dbReference>
<dbReference type="EMBL" id="BQNB010008737">
    <property type="protein sequence ID" value="GJS53592.1"/>
    <property type="molecule type" value="Genomic_DNA"/>
</dbReference>
<evidence type="ECO:0000256" key="1">
    <source>
        <dbReference type="ARBA" id="ARBA00023027"/>
    </source>
</evidence>
<evidence type="ECO:0000313" key="3">
    <source>
        <dbReference type="EMBL" id="GJS53592.1"/>
    </source>
</evidence>
<protein>
    <submittedName>
        <fullName evidence="3">Dihydrolipoamide dehydrogenase</fullName>
    </submittedName>
</protein>
<proteinExistence type="predicted"/>
<accession>A0ABQ4WL50</accession>
<dbReference type="PANTHER" id="PTHR22912">
    <property type="entry name" value="DISULFIDE OXIDOREDUCTASE"/>
    <property type="match status" value="1"/>
</dbReference>
<comment type="caution">
    <text evidence="3">The sequence shown here is derived from an EMBL/GenBank/DDBJ whole genome shotgun (WGS) entry which is preliminary data.</text>
</comment>
<name>A0ABQ4WL50_9ASTR</name>
<gene>
    <name evidence="3" type="ORF">Tco_0626954</name>
</gene>
<dbReference type="InterPro" id="IPR050151">
    <property type="entry name" value="Class-I_Pyr_Nuc-Dis_Oxidored"/>
</dbReference>